<feature type="transmembrane region" description="Helical" evidence="1">
    <location>
        <begin position="316"/>
        <end position="336"/>
    </location>
</feature>
<name>A0A977KUY8_9CYAN</name>
<feature type="transmembrane region" description="Helical" evidence="1">
    <location>
        <begin position="225"/>
        <end position="245"/>
    </location>
</feature>
<dbReference type="AlphaFoldDB" id="A0A977KUY8"/>
<keyword evidence="1" id="KW-1133">Transmembrane helix</keyword>
<protein>
    <submittedName>
        <fullName evidence="2">Uncharacterized protein</fullName>
    </submittedName>
</protein>
<feature type="transmembrane region" description="Helical" evidence="1">
    <location>
        <begin position="12"/>
        <end position="31"/>
    </location>
</feature>
<keyword evidence="1" id="KW-0472">Membrane</keyword>
<evidence type="ECO:0000256" key="1">
    <source>
        <dbReference type="SAM" id="Phobius"/>
    </source>
</evidence>
<organism evidence="2">
    <name type="scientific">Woronichinia naegeliana WA131</name>
    <dbReference type="NCBI Taxonomy" id="2824559"/>
    <lineage>
        <taxon>Bacteria</taxon>
        <taxon>Bacillati</taxon>
        <taxon>Cyanobacteriota</taxon>
        <taxon>Cyanophyceae</taxon>
        <taxon>Synechococcales</taxon>
        <taxon>Coelosphaeriaceae</taxon>
        <taxon>Woronichinia</taxon>
    </lineage>
</organism>
<reference evidence="2" key="1">
    <citation type="submission" date="2021-04" db="EMBL/GenBank/DDBJ databases">
        <title>Genome sequence of Woronichinia naegeliana from Washington state freshwater lake bloom.</title>
        <authorList>
            <person name="Dreher T.W."/>
        </authorList>
    </citation>
    <scope>NUCLEOTIDE SEQUENCE</scope>
    <source>
        <strain evidence="2">WA131</strain>
    </source>
</reference>
<accession>A0A977KUY8</accession>
<feature type="transmembrane region" description="Helical" evidence="1">
    <location>
        <begin position="117"/>
        <end position="141"/>
    </location>
</feature>
<feature type="transmembrane region" description="Helical" evidence="1">
    <location>
        <begin position="189"/>
        <end position="213"/>
    </location>
</feature>
<feature type="transmembrane region" description="Helical" evidence="1">
    <location>
        <begin position="285"/>
        <end position="304"/>
    </location>
</feature>
<evidence type="ECO:0000313" key="2">
    <source>
        <dbReference type="EMBL" id="UXE60421.1"/>
    </source>
</evidence>
<proteinExistence type="predicted"/>
<feature type="transmembrane region" description="Helical" evidence="1">
    <location>
        <begin position="356"/>
        <end position="376"/>
    </location>
</feature>
<sequence>MNKTFSRFPSEIIYGLVAFAVTLIVILYLYFEQFSGNITGFFRIGTVLPLSPLLDPQQTFVFKGELGYDGQQFLSIALDPFLKQDGTIAALDHPSYRYRRILYPLLGYLLGLGSPELIPYALVGINAIAIALIVGFVTAYFKGHLIPEKRTIGVLAIPGIWIVLSLSTADLLGSLLLVAAIYWEHRHQAKLMAVMVALAILTRETLLILWLALLINNIVLKRQKFILPLLLALIPGLAWHLYILALKLPGASGTGNFGLPLVGIAQKGMSLFQAGLTGKNLFEGYLFGLLIIVFGLTIWSSYHFHSHNHTIRWSSWLYLGLFSVSSLLILDYYLNYTRVFMDVYLLGLLIMVDHPLPNRTIFLTASGLASVAFLALHS</sequence>
<dbReference type="KEGG" id="wna:KA717_33530"/>
<keyword evidence="1" id="KW-0812">Transmembrane</keyword>
<dbReference type="Proteomes" id="UP001065613">
    <property type="component" value="Chromosome"/>
</dbReference>
<gene>
    <name evidence="2" type="ORF">KA717_33530</name>
</gene>
<feature type="transmembrane region" description="Helical" evidence="1">
    <location>
        <begin position="153"/>
        <end position="183"/>
    </location>
</feature>
<dbReference type="EMBL" id="CP073041">
    <property type="protein sequence ID" value="UXE60421.1"/>
    <property type="molecule type" value="Genomic_DNA"/>
</dbReference>
<dbReference type="InterPro" id="IPR058226">
    <property type="entry name" value="AZOBR_p60025-like"/>
</dbReference>
<dbReference type="NCBIfam" id="NF046093">
    <property type="entry name" value="AZOBR_p60025_fam"/>
    <property type="match status" value="1"/>
</dbReference>